<comment type="caution">
    <text evidence="1">The sequence shown here is derived from an EMBL/GenBank/DDBJ whole genome shotgun (WGS) entry which is preliminary data.</text>
</comment>
<sequence length="283" mass="32973">MSYTRIPSWNSFTHDTRVEIFLEVIISGGFNILRDAEVIQAALDAKGSRMNLPLPMKTARDLGVKAGFSELFTCRYNYVDQQACELILERRFQEPRGTRGSNPVEEAYLENAQRAQEESCNFLEHFIGRVILKLDEKIGTGFLTCCKRNERQSIYGAIFDNYPVYFLKLLHCKEAHVVDFATITNCRRFASDSPDRIKWQRFFRAKFIDMVDYAFVYQGYRPALEFLWQNWTGEDKVSGWDGIDQYDLPCIPDAKGWEPSSKVFFDYVWDEKFGGSPFNRFHS</sequence>
<evidence type="ECO:0000313" key="2">
    <source>
        <dbReference type="Proteomes" id="UP000696280"/>
    </source>
</evidence>
<dbReference type="AlphaFoldDB" id="A0A9N9KNI1"/>
<proteinExistence type="predicted"/>
<keyword evidence="2" id="KW-1185">Reference proteome</keyword>
<reference evidence="1" key="1">
    <citation type="submission" date="2021-07" db="EMBL/GenBank/DDBJ databases">
        <authorList>
            <person name="Durling M."/>
        </authorList>
    </citation>
    <scope>NUCLEOTIDE SEQUENCE</scope>
</reference>
<accession>A0A9N9KNI1</accession>
<dbReference type="Proteomes" id="UP000696280">
    <property type="component" value="Unassembled WGS sequence"/>
</dbReference>
<organism evidence="1 2">
    <name type="scientific">Hymenoscyphus fraxineus</name>
    <dbReference type="NCBI Taxonomy" id="746836"/>
    <lineage>
        <taxon>Eukaryota</taxon>
        <taxon>Fungi</taxon>
        <taxon>Dikarya</taxon>
        <taxon>Ascomycota</taxon>
        <taxon>Pezizomycotina</taxon>
        <taxon>Leotiomycetes</taxon>
        <taxon>Helotiales</taxon>
        <taxon>Helotiaceae</taxon>
        <taxon>Hymenoscyphus</taxon>
    </lineage>
</organism>
<name>A0A9N9KNI1_9HELO</name>
<gene>
    <name evidence="1" type="ORF">HYFRA_00006859</name>
</gene>
<dbReference type="EMBL" id="CAJVRL010000037">
    <property type="protein sequence ID" value="CAG8950366.1"/>
    <property type="molecule type" value="Genomic_DNA"/>
</dbReference>
<evidence type="ECO:0000313" key="1">
    <source>
        <dbReference type="EMBL" id="CAG8950366.1"/>
    </source>
</evidence>
<protein>
    <submittedName>
        <fullName evidence="1">Uncharacterized protein</fullName>
    </submittedName>
</protein>
<dbReference type="OrthoDB" id="10307607at2759"/>